<dbReference type="InterPro" id="IPR004472">
    <property type="entry name" value="DTB_synth_BioD"/>
</dbReference>
<dbReference type="PANTHER" id="PTHR43210">
    <property type="entry name" value="DETHIOBIOTIN SYNTHETASE"/>
    <property type="match status" value="1"/>
</dbReference>
<protein>
    <recommendedName>
        <fullName evidence="1">ATP-dependent dethiobiotin synthetase BioD</fullName>
        <ecNumber evidence="1">6.3.3.3</ecNumber>
    </recommendedName>
    <alternativeName>
        <fullName evidence="1">DTB synthetase</fullName>
        <shortName evidence="1">DTBS</shortName>
    </alternativeName>
    <alternativeName>
        <fullName evidence="1">Dethiobiotin synthase</fullName>
    </alternativeName>
</protein>
<dbReference type="NCBIfam" id="TIGR00347">
    <property type="entry name" value="bioD"/>
    <property type="match status" value="1"/>
</dbReference>
<evidence type="ECO:0000313" key="4">
    <source>
        <dbReference type="Proteomes" id="UP000199645"/>
    </source>
</evidence>
<keyword evidence="1" id="KW-0067">ATP-binding</keyword>
<dbReference type="EC" id="6.3.3.3" evidence="1"/>
<feature type="compositionally biased region" description="Basic and acidic residues" evidence="2">
    <location>
        <begin position="71"/>
        <end position="82"/>
    </location>
</feature>
<comment type="subunit">
    <text evidence="1">Homodimer.</text>
</comment>
<dbReference type="GO" id="GO:0000287">
    <property type="term" value="F:magnesium ion binding"/>
    <property type="evidence" value="ECO:0007669"/>
    <property type="project" value="UniProtKB-UniRule"/>
</dbReference>
<feature type="compositionally biased region" description="Basic and acidic residues" evidence="2">
    <location>
        <begin position="121"/>
        <end position="258"/>
    </location>
</feature>
<keyword evidence="4" id="KW-1185">Reference proteome</keyword>
<gene>
    <name evidence="1" type="primary">bioD</name>
    <name evidence="3" type="ORF">SAMN05421541_11370</name>
</gene>
<dbReference type="GO" id="GO:0009102">
    <property type="term" value="P:biotin biosynthetic process"/>
    <property type="evidence" value="ECO:0007669"/>
    <property type="project" value="UniProtKB-UniRule"/>
</dbReference>
<dbReference type="UniPathway" id="UPA00078">
    <property type="reaction ID" value="UER00161"/>
</dbReference>
<comment type="caution">
    <text evidence="1">Lacks conserved residue(s) required for the propagation of feature annotation.</text>
</comment>
<reference evidence="3 4" key="1">
    <citation type="submission" date="2016-10" db="EMBL/GenBank/DDBJ databases">
        <authorList>
            <person name="de Groot N.N."/>
        </authorList>
    </citation>
    <scope>NUCLEOTIDE SEQUENCE [LARGE SCALE GENOMIC DNA]</scope>
    <source>
        <strain evidence="3 4">DSM 43019</strain>
    </source>
</reference>
<comment type="subcellular location">
    <subcellularLocation>
        <location evidence="1">Cytoplasm</location>
    </subcellularLocation>
</comment>
<comment type="pathway">
    <text evidence="1">Cofactor biosynthesis; biotin biosynthesis; biotin from 7,8-diaminononanoate: step 1/2.</text>
</comment>
<feature type="binding site" evidence="1">
    <location>
        <begin position="426"/>
        <end position="429"/>
    </location>
    <ligand>
        <name>ATP</name>
        <dbReference type="ChEBI" id="CHEBI:30616"/>
    </ligand>
</feature>
<evidence type="ECO:0000256" key="2">
    <source>
        <dbReference type="SAM" id="MobiDB-lite"/>
    </source>
</evidence>
<keyword evidence="1" id="KW-0963">Cytoplasm</keyword>
<dbReference type="STRING" id="35752.SAMN05421541_11370"/>
<feature type="binding site" evidence="1">
    <location>
        <position position="333"/>
    </location>
    <ligand>
        <name>Mg(2+)</name>
        <dbReference type="ChEBI" id="CHEBI:18420"/>
    </ligand>
</feature>
<feature type="binding site" evidence="1">
    <location>
        <position position="369"/>
    </location>
    <ligand>
        <name>Mg(2+)</name>
        <dbReference type="ChEBI" id="CHEBI:18420"/>
    </ligand>
</feature>
<dbReference type="EMBL" id="FONV01000013">
    <property type="protein sequence ID" value="SFF55729.1"/>
    <property type="molecule type" value="Genomic_DNA"/>
</dbReference>
<keyword evidence="1" id="KW-0460">Magnesium</keyword>
<comment type="function">
    <text evidence="1">Catalyzes a mechanistically unusual reaction, the ATP-dependent insertion of CO2 between the N7 and N8 nitrogen atoms of 7,8-diaminopelargonic acid (DAPA, also called 7,8-diammoniononanoate) to form a ureido ring.</text>
</comment>
<organism evidence="3 4">
    <name type="scientific">Actinoplanes philippinensis</name>
    <dbReference type="NCBI Taxonomy" id="35752"/>
    <lineage>
        <taxon>Bacteria</taxon>
        <taxon>Bacillati</taxon>
        <taxon>Actinomycetota</taxon>
        <taxon>Actinomycetes</taxon>
        <taxon>Micromonosporales</taxon>
        <taxon>Micromonosporaceae</taxon>
        <taxon>Actinoplanes</taxon>
    </lineage>
</organism>
<sequence length="554" mass="58004">MTADPPQVTRRAHLSVVPPPRPERGGGGHGLPTATPPPVRVVTGVPDPLQAHGGGHRLEPRPVPPAPRPDTPAEPHDDDPARHGVPSSGAGPATAARADDGAGPGAGPTEPHTADRTANTTDRHAGDRIRRDAGRPDDDPTQRDATRHDDDPTQRAARRPDDDPTQRDTGRHDDDPTQRAATRHDDDPTQRAARRPDDDPTQRDTGRPDDDPTQRAARRPDDDRTGHDAGPHEGDRASGTAGRHDDHPASGMAERQDGDVEAEPNAEPEHDDASYDDAVTPSAVPLREETPADGEPEADRGPEEAERAPEAANPHEWHGIVLVTGTDTEVGKTIATAAMAAAAQAAGLRVAVIKPGQTGIATGAPTDADVIAHLAAPDTVRTLAEYPEPLAPLAAAKIADMPPLELFDVVDAIRAEAAKHDLVLVEGAGGLLVPMGVRPSGEAWTFADLATTLGSGTIVVARAGLGTLNHTALTLEALNRRGVHAKVILGAWPAEPELVHWANLGELVPHLVGALPAGAGSMDPGVFRRSAPGWLTPALHGVLDNWRVWAEEAG</sequence>
<dbReference type="SUPFAM" id="SSF52540">
    <property type="entry name" value="P-loop containing nucleoside triphosphate hydrolases"/>
    <property type="match status" value="1"/>
</dbReference>
<keyword evidence="1" id="KW-0436">Ligase</keyword>
<dbReference type="Proteomes" id="UP000199645">
    <property type="component" value="Unassembled WGS sequence"/>
</dbReference>
<name>A0A1I2JNB1_9ACTN</name>
<evidence type="ECO:0000256" key="1">
    <source>
        <dbReference type="HAMAP-Rule" id="MF_00336"/>
    </source>
</evidence>
<dbReference type="GO" id="GO:0005829">
    <property type="term" value="C:cytosol"/>
    <property type="evidence" value="ECO:0007669"/>
    <property type="project" value="TreeGrafter"/>
</dbReference>
<feature type="compositionally biased region" description="Low complexity" evidence="2">
    <location>
        <begin position="84"/>
        <end position="96"/>
    </location>
</feature>
<evidence type="ECO:0000313" key="3">
    <source>
        <dbReference type="EMBL" id="SFF55729.1"/>
    </source>
</evidence>
<keyword evidence="1" id="KW-0479">Metal-binding</keyword>
<dbReference type="Pfam" id="PF13500">
    <property type="entry name" value="AAA_26"/>
    <property type="match status" value="1"/>
</dbReference>
<feature type="binding site" evidence="1">
    <location>
        <position position="369"/>
    </location>
    <ligand>
        <name>ATP</name>
        <dbReference type="ChEBI" id="CHEBI:30616"/>
    </ligand>
</feature>
<dbReference type="GO" id="GO:0005524">
    <property type="term" value="F:ATP binding"/>
    <property type="evidence" value="ECO:0007669"/>
    <property type="project" value="UniProtKB-UniRule"/>
</dbReference>
<dbReference type="Gene3D" id="3.40.50.300">
    <property type="entry name" value="P-loop containing nucleotide triphosphate hydrolases"/>
    <property type="match status" value="1"/>
</dbReference>
<proteinExistence type="inferred from homology"/>
<keyword evidence="1" id="KW-0547">Nucleotide-binding</keyword>
<dbReference type="HAMAP" id="MF_00336">
    <property type="entry name" value="BioD"/>
    <property type="match status" value="1"/>
</dbReference>
<accession>A0A1I2JNB1</accession>
<feature type="active site" evidence="1">
    <location>
        <position position="354"/>
    </location>
</feature>
<dbReference type="CDD" id="cd03109">
    <property type="entry name" value="DTBS"/>
    <property type="match status" value="1"/>
</dbReference>
<comment type="similarity">
    <text evidence="1">Belongs to the dethiobiotin synthetase family.</text>
</comment>
<feature type="binding site" evidence="1">
    <location>
        <position position="426"/>
    </location>
    <ligand>
        <name>Mg(2+)</name>
        <dbReference type="ChEBI" id="CHEBI:18420"/>
    </ligand>
</feature>
<keyword evidence="1" id="KW-0093">Biotin biosynthesis</keyword>
<comment type="cofactor">
    <cofactor evidence="1">
        <name>Mg(2+)</name>
        <dbReference type="ChEBI" id="CHEBI:18420"/>
    </cofactor>
</comment>
<feature type="compositionally biased region" description="Pro residues" evidence="2">
    <location>
        <begin position="61"/>
        <end position="70"/>
    </location>
</feature>
<feature type="region of interest" description="Disordered" evidence="2">
    <location>
        <begin position="1"/>
        <end position="317"/>
    </location>
</feature>
<dbReference type="GO" id="GO:0004141">
    <property type="term" value="F:dethiobiotin synthase activity"/>
    <property type="evidence" value="ECO:0007669"/>
    <property type="project" value="UniProtKB-UniRule"/>
</dbReference>
<dbReference type="AlphaFoldDB" id="A0A1I2JNB1"/>
<feature type="binding site" evidence="1">
    <location>
        <position position="358"/>
    </location>
    <ligand>
        <name>substrate</name>
    </ligand>
</feature>
<feature type="compositionally biased region" description="Basic and acidic residues" evidence="2">
    <location>
        <begin position="297"/>
        <end position="317"/>
    </location>
</feature>
<comment type="catalytic activity">
    <reaction evidence="1">
        <text>(7R,8S)-7,8-diammoniononanoate + CO2 + ATP = (4R,5S)-dethiobiotin + ADP + phosphate + 3 H(+)</text>
        <dbReference type="Rhea" id="RHEA:15805"/>
        <dbReference type="ChEBI" id="CHEBI:15378"/>
        <dbReference type="ChEBI" id="CHEBI:16526"/>
        <dbReference type="ChEBI" id="CHEBI:30616"/>
        <dbReference type="ChEBI" id="CHEBI:43474"/>
        <dbReference type="ChEBI" id="CHEBI:149469"/>
        <dbReference type="ChEBI" id="CHEBI:149473"/>
        <dbReference type="ChEBI" id="CHEBI:456216"/>
        <dbReference type="EC" id="6.3.3.3"/>
    </reaction>
</comment>
<feature type="binding site" evidence="1">
    <location>
        <begin position="329"/>
        <end position="334"/>
    </location>
    <ligand>
        <name>ATP</name>
        <dbReference type="ChEBI" id="CHEBI:30616"/>
    </ligand>
</feature>
<dbReference type="InterPro" id="IPR027417">
    <property type="entry name" value="P-loop_NTPase"/>
</dbReference>
<dbReference type="PANTHER" id="PTHR43210:SF5">
    <property type="entry name" value="DETHIOBIOTIN SYNTHETASE"/>
    <property type="match status" value="1"/>
</dbReference>